<dbReference type="PANTHER" id="PTHR42708:SF1">
    <property type="entry name" value="GLIDING MOTILITY PROTEIN MGLA"/>
    <property type="match status" value="1"/>
</dbReference>
<comment type="caution">
    <text evidence="5">The sequence shown here is derived from an EMBL/GenBank/DDBJ whole genome shotgun (WGS) entry which is preliminary data.</text>
</comment>
<evidence type="ECO:0000256" key="4">
    <source>
        <dbReference type="ARBA" id="ARBA00023134"/>
    </source>
</evidence>
<dbReference type="PANTHER" id="PTHR42708">
    <property type="entry name" value="ATP/GTP-BINDING PROTEIN-RELATED"/>
    <property type="match status" value="1"/>
</dbReference>
<dbReference type="CDD" id="cd00882">
    <property type="entry name" value="Ras_like_GTPase"/>
    <property type="match status" value="1"/>
</dbReference>
<dbReference type="EMBL" id="JAERRG010000009">
    <property type="protein sequence ID" value="MBL1115287.1"/>
    <property type="molecule type" value="Genomic_DNA"/>
</dbReference>
<gene>
    <name evidence="5" type="ORF">JK364_23230</name>
</gene>
<dbReference type="InterPro" id="IPR004130">
    <property type="entry name" value="Gpn"/>
</dbReference>
<name>A0ABS1PS91_9ACTN</name>
<dbReference type="InterPro" id="IPR052705">
    <property type="entry name" value="Gliding_Motility_GTPase"/>
</dbReference>
<keyword evidence="3" id="KW-0378">Hydrolase</keyword>
<evidence type="ECO:0000256" key="3">
    <source>
        <dbReference type="ARBA" id="ARBA00022801"/>
    </source>
</evidence>
<dbReference type="InterPro" id="IPR027417">
    <property type="entry name" value="P-loop_NTPase"/>
</dbReference>
<protein>
    <submittedName>
        <fullName evidence="5">ATP/GTP-binding protein</fullName>
    </submittedName>
</protein>
<evidence type="ECO:0000313" key="5">
    <source>
        <dbReference type="EMBL" id="MBL1115287.1"/>
    </source>
</evidence>
<proteinExistence type="inferred from homology"/>
<keyword evidence="6" id="KW-1185">Reference proteome</keyword>
<accession>A0ABS1PS91</accession>
<dbReference type="Pfam" id="PF03029">
    <property type="entry name" value="ATP_bind_1"/>
    <property type="match status" value="1"/>
</dbReference>
<evidence type="ECO:0000256" key="1">
    <source>
        <dbReference type="ARBA" id="ARBA00005290"/>
    </source>
</evidence>
<dbReference type="RefSeq" id="WP_201853082.1">
    <property type="nucleotide sequence ID" value="NZ_JAERRG010000009.1"/>
</dbReference>
<keyword evidence="2" id="KW-0547">Nucleotide-binding</keyword>
<keyword evidence="4" id="KW-0342">GTP-binding</keyword>
<sequence length="206" mass="21662">MPPNPRPADPAGVSQYAAKIMVAGGLGVGKTTFVGAVSEITPLTTEAPMTEASAQVDSLEGVEDKTTTTVALDFGRITFDGDPPFELFLFGTPGQPRYLPMWDYLASGAIGAVVLVDTRRLEVSFAAVDHFEKRGLPFVIAINQFEGATRYPEDEIRDALRLGSGVPVIVCDARHGSSAAGVLITLAEHALLAPIVAAPVALDCHS</sequence>
<evidence type="ECO:0000313" key="6">
    <source>
        <dbReference type="Proteomes" id="UP000621510"/>
    </source>
</evidence>
<dbReference type="Gene3D" id="3.40.50.300">
    <property type="entry name" value="P-loop containing nucleotide triphosphate hydrolases"/>
    <property type="match status" value="1"/>
</dbReference>
<organism evidence="5 6">
    <name type="scientific">Streptomyces endocoffeicus</name>
    <dbReference type="NCBI Taxonomy" id="2898945"/>
    <lineage>
        <taxon>Bacteria</taxon>
        <taxon>Bacillati</taxon>
        <taxon>Actinomycetota</taxon>
        <taxon>Actinomycetes</taxon>
        <taxon>Kitasatosporales</taxon>
        <taxon>Streptomycetaceae</taxon>
        <taxon>Streptomyces</taxon>
    </lineage>
</organism>
<reference evidence="5 6" key="1">
    <citation type="submission" date="2021-01" db="EMBL/GenBank/DDBJ databases">
        <title>WGS of actinomycetes isolated from Thailand.</title>
        <authorList>
            <person name="Thawai C."/>
        </authorList>
    </citation>
    <scope>NUCLEOTIDE SEQUENCE [LARGE SCALE GENOMIC DNA]</scope>
    <source>
        <strain evidence="5 6">CA3R110</strain>
    </source>
</reference>
<dbReference type="Proteomes" id="UP000621510">
    <property type="component" value="Unassembled WGS sequence"/>
</dbReference>
<dbReference type="SUPFAM" id="SSF52540">
    <property type="entry name" value="P-loop containing nucleoside triphosphate hydrolases"/>
    <property type="match status" value="1"/>
</dbReference>
<comment type="similarity">
    <text evidence="1">Belongs to the GPN-loop GTPase family.</text>
</comment>
<evidence type="ECO:0000256" key="2">
    <source>
        <dbReference type="ARBA" id="ARBA00022741"/>
    </source>
</evidence>